<keyword evidence="2" id="KW-1133">Transmembrane helix</keyword>
<evidence type="ECO:0000313" key="7">
    <source>
        <dbReference type="Proteomes" id="UP000251647"/>
    </source>
</evidence>
<dbReference type="InterPro" id="IPR058792">
    <property type="entry name" value="Beta-barrel_RND_2"/>
</dbReference>
<comment type="similarity">
    <text evidence="1">Belongs to the membrane fusion protein (MFP) (TC 8.A.1) family.</text>
</comment>
<protein>
    <submittedName>
        <fullName evidence="6">Inner membrane protein yibH</fullName>
    </submittedName>
</protein>
<evidence type="ECO:0000256" key="1">
    <source>
        <dbReference type="ARBA" id="ARBA00009477"/>
    </source>
</evidence>
<accession>A0A2X1YAT4</accession>
<evidence type="ECO:0000256" key="2">
    <source>
        <dbReference type="SAM" id="Phobius"/>
    </source>
</evidence>
<dbReference type="AlphaFoldDB" id="A0A2X1YAT4"/>
<evidence type="ECO:0000313" key="6">
    <source>
        <dbReference type="EMBL" id="SPY44461.1"/>
    </source>
</evidence>
<dbReference type="InterPro" id="IPR058625">
    <property type="entry name" value="MdtA-like_BSH"/>
</dbReference>
<dbReference type="EMBL" id="UATL01000005">
    <property type="protein sequence ID" value="SPY44461.1"/>
    <property type="molecule type" value="Genomic_DNA"/>
</dbReference>
<organism evidence="6 7">
    <name type="scientific">Photobacterium damselae</name>
    <dbReference type="NCBI Taxonomy" id="38293"/>
    <lineage>
        <taxon>Bacteria</taxon>
        <taxon>Pseudomonadati</taxon>
        <taxon>Pseudomonadota</taxon>
        <taxon>Gammaproteobacteria</taxon>
        <taxon>Vibrionales</taxon>
        <taxon>Vibrionaceae</taxon>
        <taxon>Photobacterium</taxon>
    </lineage>
</organism>
<feature type="domain" description="CusB-like beta-barrel" evidence="5">
    <location>
        <begin position="237"/>
        <end position="289"/>
    </location>
</feature>
<feature type="domain" description="Multidrug resistance protein MdtA-like alpha-helical hairpin" evidence="3">
    <location>
        <begin position="107"/>
        <end position="174"/>
    </location>
</feature>
<dbReference type="Pfam" id="PF25954">
    <property type="entry name" value="Beta-barrel_RND_2"/>
    <property type="match status" value="1"/>
</dbReference>
<feature type="domain" description="Multidrug resistance protein MdtA-like barrel-sandwich hybrid" evidence="4">
    <location>
        <begin position="47"/>
        <end position="228"/>
    </location>
</feature>
<dbReference type="InterPro" id="IPR058624">
    <property type="entry name" value="MdtA-like_HH"/>
</dbReference>
<proteinExistence type="inferred from homology"/>
<evidence type="ECO:0000259" key="3">
    <source>
        <dbReference type="Pfam" id="PF25876"/>
    </source>
</evidence>
<dbReference type="Proteomes" id="UP000251647">
    <property type="component" value="Unassembled WGS sequence"/>
</dbReference>
<name>A0A2X1YAT4_PHODM</name>
<dbReference type="PANTHER" id="PTHR30469">
    <property type="entry name" value="MULTIDRUG RESISTANCE PROTEIN MDTA"/>
    <property type="match status" value="1"/>
</dbReference>
<keyword evidence="2" id="KW-0812">Transmembrane</keyword>
<dbReference type="SUPFAM" id="SSF111369">
    <property type="entry name" value="HlyD-like secretion proteins"/>
    <property type="match status" value="2"/>
</dbReference>
<dbReference type="GO" id="GO:0015562">
    <property type="term" value="F:efflux transmembrane transporter activity"/>
    <property type="evidence" value="ECO:0007669"/>
    <property type="project" value="TreeGrafter"/>
</dbReference>
<dbReference type="Gene3D" id="2.40.50.100">
    <property type="match status" value="1"/>
</dbReference>
<dbReference type="Pfam" id="PF25876">
    <property type="entry name" value="HH_MFP_RND"/>
    <property type="match status" value="1"/>
</dbReference>
<dbReference type="PROSITE" id="PS51257">
    <property type="entry name" value="PROKAR_LIPOPROTEIN"/>
    <property type="match status" value="1"/>
</dbReference>
<dbReference type="GO" id="GO:1990281">
    <property type="term" value="C:efflux pump complex"/>
    <property type="evidence" value="ECO:0007669"/>
    <property type="project" value="TreeGrafter"/>
</dbReference>
<reference evidence="6 7" key="1">
    <citation type="submission" date="2018-06" db="EMBL/GenBank/DDBJ databases">
        <authorList>
            <consortium name="Pathogen Informatics"/>
            <person name="Doyle S."/>
        </authorList>
    </citation>
    <scope>NUCLEOTIDE SEQUENCE [LARGE SCALE GENOMIC DNA]</scope>
    <source>
        <strain evidence="6 7">NCTC11647</strain>
    </source>
</reference>
<feature type="transmembrane region" description="Helical" evidence="2">
    <location>
        <begin position="12"/>
        <end position="30"/>
    </location>
</feature>
<sequence>MGNNMKEKIYQTILYSVVGCALAFSAFLLISDNVAPFTTQATLYKPVANIAPEVSGVITHVNVENGENVQQGQILFTIDPKPYQIAVAQAEAELKQAQDSNLAMWQQLASAKEGLTQKNSQWHNALNTLHRYQALNKKGLTTRQELDNAQTTEQVAKSAIAAAKAEVLRIKAQLAGDKNSAAVELALAKLQQAELNLTHTKVVAQTSGTISNLQIETGTYVKSGTPVLFLVNNNDSWLSADFNEKGISHLQPNTQVSISFDALPGQVFTGVIENKDDAIYDANNPETRLSTVANDTRWIREQQKIRTRIDVQQLDTNLISGARASVVVKNGNPIIDAISRIWIHCVALFRYVY</sequence>
<evidence type="ECO:0000259" key="4">
    <source>
        <dbReference type="Pfam" id="PF25917"/>
    </source>
</evidence>
<gene>
    <name evidence="6" type="primary">yibH_4</name>
    <name evidence="6" type="ORF">NCTC11647_03406</name>
</gene>
<evidence type="ECO:0000259" key="5">
    <source>
        <dbReference type="Pfam" id="PF25954"/>
    </source>
</evidence>
<keyword evidence="2" id="KW-0472">Membrane</keyword>
<dbReference type="Gene3D" id="2.40.30.170">
    <property type="match status" value="1"/>
</dbReference>
<dbReference type="Pfam" id="PF25917">
    <property type="entry name" value="BSH_RND"/>
    <property type="match status" value="1"/>
</dbReference>